<dbReference type="InterPro" id="IPR040240">
    <property type="entry name" value="TAF1"/>
</dbReference>
<feature type="compositionally biased region" description="Acidic residues" evidence="9">
    <location>
        <begin position="1882"/>
        <end position="1892"/>
    </location>
</feature>
<keyword evidence="3" id="KW-0805">Transcription regulation</keyword>
<keyword evidence="4" id="KW-0103">Bromodomain</keyword>
<keyword evidence="8" id="KW-0175">Coiled coil</keyword>
<dbReference type="GO" id="GO:0017025">
    <property type="term" value="F:TBP-class protein binding"/>
    <property type="evidence" value="ECO:0007669"/>
    <property type="project" value="InterPro"/>
</dbReference>
<evidence type="ECO:0000256" key="6">
    <source>
        <dbReference type="ARBA" id="ARBA00023242"/>
    </source>
</evidence>
<dbReference type="InterPro" id="IPR018359">
    <property type="entry name" value="Bromodomain_CS"/>
</dbReference>
<feature type="region of interest" description="Disordered" evidence="9">
    <location>
        <begin position="1812"/>
        <end position="1892"/>
    </location>
</feature>
<feature type="coiled-coil region" evidence="8">
    <location>
        <begin position="1542"/>
        <end position="1569"/>
    </location>
</feature>
<dbReference type="InterPro" id="IPR041670">
    <property type="entry name" value="Znf-CCHC_6"/>
</dbReference>
<dbReference type="Proteomes" id="UP000009046">
    <property type="component" value="Unassembled WGS sequence"/>
</dbReference>
<dbReference type="EnsemblMetazoa" id="PHUM537430-RA">
    <property type="protein sequence ID" value="PHUM537430-PA"/>
    <property type="gene ID" value="PHUM537430"/>
</dbReference>
<evidence type="ECO:0000313" key="11">
    <source>
        <dbReference type="EnsemblMetazoa" id="PHUM537430-PA"/>
    </source>
</evidence>
<keyword evidence="6" id="KW-0539">Nucleus</keyword>
<feature type="compositionally biased region" description="Acidic residues" evidence="9">
    <location>
        <begin position="132"/>
        <end position="141"/>
    </location>
</feature>
<feature type="region of interest" description="Disordered" evidence="9">
    <location>
        <begin position="117"/>
        <end position="141"/>
    </location>
</feature>
<dbReference type="FunCoup" id="A0A1S4MYW8">
    <property type="interactions" value="1826"/>
</dbReference>
<dbReference type="InterPro" id="IPR022591">
    <property type="entry name" value="TAF1_HAT_dom"/>
</dbReference>
<dbReference type="InterPro" id="IPR001487">
    <property type="entry name" value="Bromodomain"/>
</dbReference>
<dbReference type="GO" id="GO:0004402">
    <property type="term" value="F:histone acetyltransferase activity"/>
    <property type="evidence" value="ECO:0007669"/>
    <property type="project" value="InterPro"/>
</dbReference>
<comment type="similarity">
    <text evidence="2">Belongs to the TAF1 family.</text>
</comment>
<feature type="compositionally biased region" description="Acidic residues" evidence="9">
    <location>
        <begin position="1754"/>
        <end position="1767"/>
    </location>
</feature>
<dbReference type="GO" id="GO:0051123">
    <property type="term" value="P:RNA polymerase II preinitiation complex assembly"/>
    <property type="evidence" value="ECO:0007669"/>
    <property type="project" value="TreeGrafter"/>
</dbReference>
<protein>
    <recommendedName>
        <fullName evidence="7">Transcription initiation factor TFIID subunit 1</fullName>
    </recommendedName>
</protein>
<feature type="compositionally biased region" description="Basic and acidic residues" evidence="9">
    <location>
        <begin position="1830"/>
        <end position="1845"/>
    </location>
</feature>
<dbReference type="CDD" id="cd05511">
    <property type="entry name" value="Bromo_TFIID"/>
    <property type="match status" value="2"/>
</dbReference>
<evidence type="ECO:0000256" key="9">
    <source>
        <dbReference type="SAM" id="MobiDB-lite"/>
    </source>
</evidence>
<dbReference type="InterPro" id="IPR036741">
    <property type="entry name" value="TAFII-230_TBP-bd_sf"/>
</dbReference>
<dbReference type="PROSITE" id="PS00633">
    <property type="entry name" value="BROMODOMAIN_1"/>
    <property type="match status" value="2"/>
</dbReference>
<proteinExistence type="inferred from homology"/>
<dbReference type="InParanoid" id="A0A1S4MYW8"/>
<dbReference type="PANTHER" id="PTHR13900:SF0">
    <property type="entry name" value="TRANSCRIPTION INITIATION FACTOR TFIID SUBUNIT 1"/>
    <property type="match status" value="1"/>
</dbReference>
<dbReference type="PANTHER" id="PTHR13900">
    <property type="entry name" value="TRANSCRIPTION INITIATION FACTOR TFIID"/>
    <property type="match status" value="1"/>
</dbReference>
<feature type="region of interest" description="Disordered" evidence="9">
    <location>
        <begin position="390"/>
        <end position="412"/>
    </location>
</feature>
<feature type="region of interest" description="Disordered" evidence="9">
    <location>
        <begin position="1112"/>
        <end position="1166"/>
    </location>
</feature>
<dbReference type="InterPro" id="IPR036427">
    <property type="entry name" value="Bromodomain-like_sf"/>
</dbReference>
<accession>A0A1S4MYW8</accession>
<dbReference type="PROSITE" id="PS50014">
    <property type="entry name" value="BROMODOMAIN_2"/>
    <property type="match status" value="2"/>
</dbReference>
<feature type="domain" description="Bromo" evidence="10">
    <location>
        <begin position="1465"/>
        <end position="1535"/>
    </location>
</feature>
<feature type="coiled-coil region" evidence="8">
    <location>
        <begin position="1215"/>
        <end position="1246"/>
    </location>
</feature>
<evidence type="ECO:0000313" key="12">
    <source>
        <dbReference type="Proteomes" id="UP000009046"/>
    </source>
</evidence>
<comment type="subcellular location">
    <subcellularLocation>
        <location evidence="1">Nucleus</location>
    </subcellularLocation>
</comment>
<name>A0A1S4MYW8_PEDHC</name>
<sequence length="1892" mass="216106">MDNNISSPLSLAGFLFGNIDESGQLDTDLFDNEAKKYLNALTRLGFDSLVDEIIGDEKIIIENNGNRKSSLSESDSDEFADSQIKSLTGDDSSESLCSKAPTAIDYGDIDELAEDCQSDVKSESDVQKEAEDNTDYDADDEEVEKVAASLMPPPPEPKEEKEIKTEPKVRRRMDTPLAAMLPSKYVNVDVTDLFPDFRYDKVLRFSRLFGPGKPSSLPQIWRSVRKRRKRKKLQERTSDSGSDQENIKEVPRGWFLNFAPEPTKEMCLSDNEDKLLSQVEDKSVSAKTEQKDVNDAGPRVADWRFGPAQVWYDMLQVNETGEGFNYGFKLKDKSAENNYEEVVKEVFPDDAFLLVSQLHWEDDVVWNGEDIKHKVMQKLNCKTNAAGWVPSSSNRTAQAFSQPGKGITNIPPSGIRATAPSGTQSTTSINKQTSKTPVLLNRSQTQSQGNADNTDDTWYSIFPVENEELVYGRWEDEVIWDAENMDTIPKPKILTLDPNDENIILGIPNDVDPAKQRMDSRTPVKVKIPHPHVKKSKILLGKAGVINVMEQDSPPPPPKSPNRDPFNISNDSYYMPKTSESSIRLKVGGNLLQHSTPVVELRVPFVQTHMGPMRLRNFHRPPLKRFSHGALSQPGPHQVYPLLKHIKKKAKQRDQERAAAGGGDIFFMRTPEDLSGKDGDIILIEFCEEHPPLINQVGMCSKIKNYYKRKANKDQGPPEYKYGETAYAHTSPFLGVMAPGASIQTVENNMYRAPLFEHKLQDTDFLVIRTRRQYWIREINALFVAGQECPLYEVPGPNSKRANNFVRDFLQVFIYRLFWKSKDSPRRIRMDDIKKAFPTHSESSIRKRLKLCADFKRTGTDSNWWVIKPDFRLPTEEEIRAMVSPEQCCAYFSMIAAEQRLKDAGYGEKFIFAPQDDDDEEMQLKMDDEVKVAPWNTTRAYIQANKGKCLLQLTGPADPTGCGEGFSYVRVPNKPTQSKEEQEAQPKRIVTGTDADLRRLSLNNAKALLRKFGVPEEEIKKLSRWEVIDVVRTLSTEKAKAGEEGMTKFSRGNRFSIAEHQERYKEECQRIFELQNRVLVSSEVLSTDEAESSLDEDSSDIEEMGKNLENMLANKKTSSQLSREREEQERQELRKIFMGEGTEEQRKAKKEKKDDENQDGNYSAQPGRVLKIYRTFKDSEGKEFTRVEIVRKPMVMDAYLKIRTTKDEAFIKQFATLDEAQKEEMKREKRRIQEQLRRIKRNQERERLYGTGRPQMFNLSNRQLVNPGSLNPTPPGTGPTLNPLIQNALNTHKLQPKHHHHHKKQKIKELKDGKIEKRGRKMKMKIDSKMKCGSCGNVGHMRTNKACPNYSSLMPSPCLNVAMTEEQEEIEKQLLNAEDDEDLVNVDGTKVKLSGKLLKHAEEIKRKTLLLRVPREAMHSRKRRKTANESHCDYLKRQQRPANRRRTDPVVVLSTILESILNEMRGLQDVQPFLFPVNAKVVPDYYKIVQRPMDLQTIRENLRQKKYQSREEFLADVNQIVENSTLYNGAKSALTVAARRMLSLCVDRLDEKEDKLMRLEKAINPLLDDNDQVALTFILDNVVNNKLKTMQESWPFLKPVNKKNVKDYYNIIKYPMDLGTIAKKVSSHKYHNRREFLSDVELILENCILYNGKESPYTLKAEALVKVCKATLEEYDDHLTQLEKNISLVQERALEQAETDSIGTWMAGEDQEFGGSGNNSPLHMLNEGDFVDVEGVSSEIQRRDKTHVLEEDLQFSSEEEFEDIGDDGEGKWKGQDISQDDSQQAAIAMMELGNDSFYGSQGQVTDIKEESMDVDPNYDPSDFLLAGLPRKTENEGSRNSDKQLDDTFDDDNEKSQMGKINADLEVSESDEENQNGNKMEEQPQEDDGDLWF</sequence>
<dbReference type="GO" id="GO:0016251">
    <property type="term" value="F:RNA polymerase II general transcription initiation factor activity"/>
    <property type="evidence" value="ECO:0007669"/>
    <property type="project" value="InterPro"/>
</dbReference>
<evidence type="ECO:0000256" key="3">
    <source>
        <dbReference type="ARBA" id="ARBA00023015"/>
    </source>
</evidence>
<evidence type="ECO:0000256" key="7">
    <source>
        <dbReference type="ARBA" id="ARBA00040102"/>
    </source>
</evidence>
<dbReference type="EMBL" id="AAZO01006526">
    <property type="status" value="NOT_ANNOTATED_CDS"/>
    <property type="molecule type" value="Genomic_DNA"/>
</dbReference>
<reference evidence="11" key="1">
    <citation type="submission" date="2020-05" db="UniProtKB">
        <authorList>
            <consortium name="EnsemblMetazoa"/>
        </authorList>
    </citation>
    <scope>IDENTIFICATION</scope>
    <source>
        <strain evidence="11">USDA</strain>
    </source>
</reference>
<evidence type="ECO:0000256" key="2">
    <source>
        <dbReference type="ARBA" id="ARBA00009064"/>
    </source>
</evidence>
<keyword evidence="12" id="KW-1185">Reference proteome</keyword>
<evidence type="ECO:0000256" key="4">
    <source>
        <dbReference type="ARBA" id="ARBA00023117"/>
    </source>
</evidence>
<organism evidence="11 12">
    <name type="scientific">Pediculus humanus subsp. corporis</name>
    <name type="common">Body louse</name>
    <dbReference type="NCBI Taxonomy" id="121224"/>
    <lineage>
        <taxon>Eukaryota</taxon>
        <taxon>Metazoa</taxon>
        <taxon>Ecdysozoa</taxon>
        <taxon>Arthropoda</taxon>
        <taxon>Hexapoda</taxon>
        <taxon>Insecta</taxon>
        <taxon>Pterygota</taxon>
        <taxon>Neoptera</taxon>
        <taxon>Paraneoptera</taxon>
        <taxon>Psocodea</taxon>
        <taxon>Troctomorpha</taxon>
        <taxon>Phthiraptera</taxon>
        <taxon>Anoplura</taxon>
        <taxon>Pediculidae</taxon>
        <taxon>Pediculus</taxon>
    </lineage>
</organism>
<dbReference type="SUPFAM" id="SSF47370">
    <property type="entry name" value="Bromodomain"/>
    <property type="match status" value="2"/>
</dbReference>
<evidence type="ECO:0000256" key="5">
    <source>
        <dbReference type="ARBA" id="ARBA00023163"/>
    </source>
</evidence>
<dbReference type="Pfam" id="PF15288">
    <property type="entry name" value="zf-CCHC_6"/>
    <property type="match status" value="1"/>
</dbReference>
<feature type="coiled-coil region" evidence="8">
    <location>
        <begin position="1665"/>
        <end position="1692"/>
    </location>
</feature>
<dbReference type="Gene3D" id="1.10.1100.10">
    <property type="entry name" value="TAFII-230 TBP-binding domain"/>
    <property type="match status" value="1"/>
</dbReference>
<dbReference type="PRINTS" id="PR00503">
    <property type="entry name" value="BROMODOMAIN"/>
</dbReference>
<dbReference type="SUPFAM" id="SSF47055">
    <property type="entry name" value="TAF(II)230 TBP-binding fragment"/>
    <property type="match status" value="1"/>
</dbReference>
<dbReference type="SMART" id="SM00297">
    <property type="entry name" value="BROMO"/>
    <property type="match status" value="2"/>
</dbReference>
<feature type="domain" description="Bromo" evidence="10">
    <location>
        <begin position="1588"/>
        <end position="1658"/>
    </location>
</feature>
<dbReference type="Gene3D" id="1.20.920.10">
    <property type="entry name" value="Bromodomain-like"/>
    <property type="match status" value="2"/>
</dbReference>
<dbReference type="VEuPathDB" id="VectorBase:PHUM537430"/>
<feature type="compositionally biased region" description="Polar residues" evidence="9">
    <location>
        <begin position="390"/>
        <end position="401"/>
    </location>
</feature>
<feature type="region of interest" description="Disordered" evidence="9">
    <location>
        <begin position="1754"/>
        <end position="1781"/>
    </location>
</feature>
<feature type="compositionally biased region" description="Basic and acidic residues" evidence="9">
    <location>
        <begin position="1122"/>
        <end position="1155"/>
    </location>
</feature>
<keyword evidence="5" id="KW-0804">Transcription</keyword>
<feature type="compositionally biased region" description="Basic and acidic residues" evidence="9">
    <location>
        <begin position="118"/>
        <end position="131"/>
    </location>
</feature>
<dbReference type="Pfam" id="PF09247">
    <property type="entry name" value="TBP-binding"/>
    <property type="match status" value="1"/>
</dbReference>
<dbReference type="Pfam" id="PF12157">
    <property type="entry name" value="DUF3591"/>
    <property type="match status" value="1"/>
</dbReference>
<feature type="region of interest" description="Disordered" evidence="9">
    <location>
        <begin position="548"/>
        <end position="572"/>
    </location>
</feature>
<dbReference type="FunFam" id="1.20.920.10:FF:000039">
    <property type="entry name" value="Transcription initiation factor TFIID subunit"/>
    <property type="match status" value="1"/>
</dbReference>
<evidence type="ECO:0000259" key="10">
    <source>
        <dbReference type="PROSITE" id="PS50014"/>
    </source>
</evidence>
<dbReference type="FunFam" id="1.20.920.10:FF:000020">
    <property type="entry name" value="Transcription initiation factor TFIID subunit"/>
    <property type="match status" value="1"/>
</dbReference>
<evidence type="ECO:0000256" key="1">
    <source>
        <dbReference type="ARBA" id="ARBA00004123"/>
    </source>
</evidence>
<dbReference type="Pfam" id="PF00439">
    <property type="entry name" value="Bromodomain"/>
    <property type="match status" value="2"/>
</dbReference>
<dbReference type="InterPro" id="IPR009067">
    <property type="entry name" value="TAF_II_230-bd"/>
</dbReference>
<evidence type="ECO:0000256" key="8">
    <source>
        <dbReference type="SAM" id="Coils"/>
    </source>
</evidence>
<dbReference type="GO" id="GO:0005669">
    <property type="term" value="C:transcription factor TFIID complex"/>
    <property type="evidence" value="ECO:0007669"/>
    <property type="project" value="InterPro"/>
</dbReference>